<keyword evidence="3" id="KW-1185">Reference proteome</keyword>
<feature type="region of interest" description="Disordered" evidence="1">
    <location>
        <begin position="23"/>
        <end position="50"/>
    </location>
</feature>
<protein>
    <submittedName>
        <fullName evidence="2">Uncharacterized protein</fullName>
    </submittedName>
</protein>
<proteinExistence type="predicted"/>
<evidence type="ECO:0000313" key="2">
    <source>
        <dbReference type="EMBL" id="KAJ1199012.1"/>
    </source>
</evidence>
<accession>A0AAV7VCD5</accession>
<reference evidence="2" key="1">
    <citation type="journal article" date="2022" name="bioRxiv">
        <title>Sequencing and chromosome-scale assembly of the giantPleurodeles waltlgenome.</title>
        <authorList>
            <person name="Brown T."/>
            <person name="Elewa A."/>
            <person name="Iarovenko S."/>
            <person name="Subramanian E."/>
            <person name="Araus A.J."/>
            <person name="Petzold A."/>
            <person name="Susuki M."/>
            <person name="Suzuki K.-i.T."/>
            <person name="Hayashi T."/>
            <person name="Toyoda A."/>
            <person name="Oliveira C."/>
            <person name="Osipova E."/>
            <person name="Leigh N.D."/>
            <person name="Simon A."/>
            <person name="Yun M.H."/>
        </authorList>
    </citation>
    <scope>NUCLEOTIDE SEQUENCE</scope>
    <source>
        <strain evidence="2">20211129_DDA</strain>
        <tissue evidence="2">Liver</tissue>
    </source>
</reference>
<dbReference type="AlphaFoldDB" id="A0AAV7VCD5"/>
<organism evidence="2 3">
    <name type="scientific">Pleurodeles waltl</name>
    <name type="common">Iberian ribbed newt</name>
    <dbReference type="NCBI Taxonomy" id="8319"/>
    <lineage>
        <taxon>Eukaryota</taxon>
        <taxon>Metazoa</taxon>
        <taxon>Chordata</taxon>
        <taxon>Craniata</taxon>
        <taxon>Vertebrata</taxon>
        <taxon>Euteleostomi</taxon>
        <taxon>Amphibia</taxon>
        <taxon>Batrachia</taxon>
        <taxon>Caudata</taxon>
        <taxon>Salamandroidea</taxon>
        <taxon>Salamandridae</taxon>
        <taxon>Pleurodelinae</taxon>
        <taxon>Pleurodeles</taxon>
    </lineage>
</organism>
<name>A0AAV7VCD5_PLEWA</name>
<sequence length="108" mass="12060">MFIRLLRQLDSERDLLRVSGDARSKFPPLLDTASKGEERLGGNKDDEKAEDTGLEVVTQIIVSLLSVLTEGCNSVSLLLEQARFSALLEATFFRDEKVKKGNIWVAYS</sequence>
<dbReference type="Proteomes" id="UP001066276">
    <property type="component" value="Chromosome 2_1"/>
</dbReference>
<dbReference type="EMBL" id="JANPWB010000003">
    <property type="protein sequence ID" value="KAJ1199012.1"/>
    <property type="molecule type" value="Genomic_DNA"/>
</dbReference>
<evidence type="ECO:0000256" key="1">
    <source>
        <dbReference type="SAM" id="MobiDB-lite"/>
    </source>
</evidence>
<feature type="compositionally biased region" description="Basic and acidic residues" evidence="1">
    <location>
        <begin position="34"/>
        <end position="50"/>
    </location>
</feature>
<comment type="caution">
    <text evidence="2">The sequence shown here is derived from an EMBL/GenBank/DDBJ whole genome shotgun (WGS) entry which is preliminary data.</text>
</comment>
<evidence type="ECO:0000313" key="3">
    <source>
        <dbReference type="Proteomes" id="UP001066276"/>
    </source>
</evidence>
<gene>
    <name evidence="2" type="ORF">NDU88_002850</name>
</gene>